<dbReference type="Gene3D" id="1.20.1250.20">
    <property type="entry name" value="MFS general substrate transporter like domains"/>
    <property type="match status" value="1"/>
</dbReference>
<gene>
    <name evidence="6" type="ORF">J421_2283</name>
</gene>
<feature type="transmembrane region" description="Helical" evidence="4">
    <location>
        <begin position="71"/>
        <end position="88"/>
    </location>
</feature>
<reference evidence="6 7" key="1">
    <citation type="journal article" date="2014" name="Genome Announc.">
        <title>Genome Sequence and Methylome of Soil Bacterium Gemmatirosa kalamazoonensis KBS708T, a Member of the Rarely Cultivated Gemmatimonadetes Phylum.</title>
        <authorList>
            <person name="Debruyn J.M."/>
            <person name="Radosevich M."/>
            <person name="Wommack K.E."/>
            <person name="Polson S.W."/>
            <person name="Hauser L.J."/>
            <person name="Fawaz M.N."/>
            <person name="Korlach J."/>
            <person name="Tsai Y.C."/>
        </authorList>
    </citation>
    <scope>NUCLEOTIDE SEQUENCE [LARGE SCALE GENOMIC DNA]</scope>
    <source>
        <strain evidence="6 7">KBS708</strain>
    </source>
</reference>
<evidence type="ECO:0000256" key="1">
    <source>
        <dbReference type="ARBA" id="ARBA00022692"/>
    </source>
</evidence>
<dbReference type="PANTHER" id="PTHR23531:SF1">
    <property type="entry name" value="QUINOLENE RESISTANCE PROTEIN NORA"/>
    <property type="match status" value="1"/>
</dbReference>
<dbReference type="InParanoid" id="W0RHM1"/>
<dbReference type="PATRIC" id="fig|861299.3.peg.2324"/>
<dbReference type="STRING" id="861299.J421_2283"/>
<evidence type="ECO:0000313" key="7">
    <source>
        <dbReference type="Proteomes" id="UP000019151"/>
    </source>
</evidence>
<evidence type="ECO:0000256" key="3">
    <source>
        <dbReference type="ARBA" id="ARBA00023136"/>
    </source>
</evidence>
<feature type="transmembrane region" description="Helical" evidence="4">
    <location>
        <begin position="134"/>
        <end position="151"/>
    </location>
</feature>
<evidence type="ECO:0000256" key="2">
    <source>
        <dbReference type="ARBA" id="ARBA00022989"/>
    </source>
</evidence>
<protein>
    <submittedName>
        <fullName evidence="6">Major facilitator superfamily MFS_1</fullName>
    </submittedName>
</protein>
<name>W0RHM1_9BACT</name>
<dbReference type="GO" id="GO:0022857">
    <property type="term" value="F:transmembrane transporter activity"/>
    <property type="evidence" value="ECO:0007669"/>
    <property type="project" value="InterPro"/>
</dbReference>
<feature type="transmembrane region" description="Helical" evidence="4">
    <location>
        <begin position="325"/>
        <end position="349"/>
    </location>
</feature>
<feature type="transmembrane region" description="Helical" evidence="4">
    <location>
        <begin position="293"/>
        <end position="313"/>
    </location>
</feature>
<feature type="transmembrane region" description="Helical" evidence="4">
    <location>
        <begin position="163"/>
        <end position="184"/>
    </location>
</feature>
<dbReference type="InterPro" id="IPR036259">
    <property type="entry name" value="MFS_trans_sf"/>
</dbReference>
<dbReference type="FunCoup" id="W0RHM1">
    <property type="interactions" value="54"/>
</dbReference>
<dbReference type="KEGG" id="gba:J421_2283"/>
<evidence type="ECO:0000313" key="6">
    <source>
        <dbReference type="EMBL" id="AHG89820.1"/>
    </source>
</evidence>
<feature type="transmembrane region" description="Helical" evidence="4">
    <location>
        <begin position="36"/>
        <end position="59"/>
    </location>
</feature>
<dbReference type="EMBL" id="CP007128">
    <property type="protein sequence ID" value="AHG89820.1"/>
    <property type="molecule type" value="Genomic_DNA"/>
</dbReference>
<dbReference type="Pfam" id="PF07690">
    <property type="entry name" value="MFS_1"/>
    <property type="match status" value="1"/>
</dbReference>
<proteinExistence type="inferred from homology"/>
<sequence length="392" mass="39746">MIGALAPIMAVVLVAYLIIGLAMPVLPLYVHQQLGLSTFMVGIAAGVQFAAALLSRFWAGTYADTRGAKRAMVVGLSMGAASGLLYLLSLRVAHTPSTSILVLLIGRVFLGGAESFVITGALSHGLALGGPRNAGKVIAWVGTALWAAYGAGAPVGTLLYDRFGFVSTALATTALPLVALLVVAPLRSLPPSARERPSIRRVLGAVAVPGLGMALTAVGFGAISTFASLLFAERGWDAAWVAFTVLSATFILGRVVFGHLPDRVGGARIALVCALIEAAGLALIWLAPTAAVVFVGAAVTGVGYSLVYPGFGLEAVSLAPPEAKGLAMGAFTAFLDLSLGIASPALGLIAGRAGLGSVFLVSSVVTLGAVPVARRLQRGPAHAAHPMRPSPS</sequence>
<keyword evidence="1 4" id="KW-0812">Transmembrane</keyword>
<dbReference type="PANTHER" id="PTHR23531">
    <property type="entry name" value="QUINOLENE RESISTANCE PROTEIN NORA"/>
    <property type="match status" value="1"/>
</dbReference>
<dbReference type="AlphaFoldDB" id="W0RHM1"/>
<accession>W0RHM1</accession>
<organism evidence="6 7">
    <name type="scientific">Gemmatirosa kalamazoonensis</name>
    <dbReference type="NCBI Taxonomy" id="861299"/>
    <lineage>
        <taxon>Bacteria</taxon>
        <taxon>Pseudomonadati</taxon>
        <taxon>Gemmatimonadota</taxon>
        <taxon>Gemmatimonadia</taxon>
        <taxon>Gemmatimonadales</taxon>
        <taxon>Gemmatimonadaceae</taxon>
        <taxon>Gemmatirosa</taxon>
    </lineage>
</organism>
<dbReference type="Proteomes" id="UP000019151">
    <property type="component" value="Chromosome"/>
</dbReference>
<feature type="transmembrane region" description="Helical" evidence="4">
    <location>
        <begin position="205"/>
        <end position="232"/>
    </location>
</feature>
<keyword evidence="2 4" id="KW-1133">Transmembrane helix</keyword>
<dbReference type="eggNOG" id="COG2814">
    <property type="taxonomic scope" value="Bacteria"/>
</dbReference>
<evidence type="ECO:0000256" key="4">
    <source>
        <dbReference type="SAM" id="Phobius"/>
    </source>
</evidence>
<dbReference type="InterPro" id="IPR011701">
    <property type="entry name" value="MFS"/>
</dbReference>
<feature type="domain" description="Major facilitator superfamily (MFS) profile" evidence="5">
    <location>
        <begin position="198"/>
        <end position="392"/>
    </location>
</feature>
<feature type="transmembrane region" description="Helical" evidence="4">
    <location>
        <begin position="238"/>
        <end position="257"/>
    </location>
</feature>
<dbReference type="PROSITE" id="PS50850">
    <property type="entry name" value="MFS"/>
    <property type="match status" value="1"/>
</dbReference>
<feature type="transmembrane region" description="Helical" evidence="4">
    <location>
        <begin position="355"/>
        <end position="373"/>
    </location>
</feature>
<dbReference type="OrthoDB" id="322544at2"/>
<feature type="transmembrane region" description="Helical" evidence="4">
    <location>
        <begin position="269"/>
        <end position="287"/>
    </location>
</feature>
<dbReference type="InterPro" id="IPR037541">
    <property type="entry name" value="MFS_YfcJ"/>
</dbReference>
<keyword evidence="7" id="KW-1185">Reference proteome</keyword>
<dbReference type="InterPro" id="IPR020846">
    <property type="entry name" value="MFS_dom"/>
</dbReference>
<dbReference type="NCBIfam" id="NF003477">
    <property type="entry name" value="PRK05122.1"/>
    <property type="match status" value="1"/>
</dbReference>
<dbReference type="HAMAP" id="MF_02091">
    <property type="entry name" value="MFS_YfcJ"/>
    <property type="match status" value="1"/>
</dbReference>
<dbReference type="NCBIfam" id="NF009048">
    <property type="entry name" value="PRK12382.1"/>
    <property type="match status" value="1"/>
</dbReference>
<evidence type="ECO:0000259" key="5">
    <source>
        <dbReference type="PROSITE" id="PS50850"/>
    </source>
</evidence>
<keyword evidence="3 4" id="KW-0472">Membrane</keyword>
<dbReference type="HOGENOM" id="CLU_001265_10_3_0"/>
<dbReference type="CDD" id="cd17489">
    <property type="entry name" value="MFS_YfcJ_like"/>
    <property type="match status" value="1"/>
</dbReference>
<feature type="transmembrane region" description="Helical" evidence="4">
    <location>
        <begin position="7"/>
        <end position="30"/>
    </location>
</feature>
<dbReference type="SUPFAM" id="SSF103473">
    <property type="entry name" value="MFS general substrate transporter"/>
    <property type="match status" value="1"/>
</dbReference>
<dbReference type="InterPro" id="IPR052714">
    <property type="entry name" value="MFS_Exporter"/>
</dbReference>
<feature type="transmembrane region" description="Helical" evidence="4">
    <location>
        <begin position="100"/>
        <end position="122"/>
    </location>
</feature>